<evidence type="ECO:0000256" key="3">
    <source>
        <dbReference type="ARBA" id="ARBA00023136"/>
    </source>
</evidence>
<proteinExistence type="predicted"/>
<reference evidence="8 11" key="2">
    <citation type="submission" date="2016-02" db="EMBL/GenBank/DDBJ databases">
        <authorList>
            <person name="Teng J.L."/>
            <person name="Tang Y."/>
            <person name="Huang Y."/>
            <person name="Guo F."/>
            <person name="Wei W."/>
            <person name="Chen J.H."/>
            <person name="Wong S.Y."/>
            <person name="Lau S.K."/>
            <person name="Woo P.C."/>
        </authorList>
    </citation>
    <scope>NUCLEOTIDE SEQUENCE [LARGE SCALE GENOMIC DNA]</scope>
    <source>
        <strain evidence="8 11">JCM 13375</strain>
    </source>
</reference>
<keyword evidence="2 7" id="KW-0732">Signal</keyword>
<keyword evidence="11" id="KW-1185">Reference proteome</keyword>
<keyword evidence="3" id="KW-0472">Membrane</keyword>
<evidence type="ECO:0000256" key="4">
    <source>
        <dbReference type="ARBA" id="ARBA00023139"/>
    </source>
</evidence>
<dbReference type="Pfam" id="PF14041">
    <property type="entry name" value="Lipoprotein_21"/>
    <property type="match status" value="1"/>
</dbReference>
<protein>
    <recommendedName>
        <fullName evidence="12">LppP/LprE family lipoprotein</fullName>
    </recommendedName>
</protein>
<dbReference type="STRING" id="239498.AXK60_13000"/>
<evidence type="ECO:0000256" key="7">
    <source>
        <dbReference type="SAM" id="SignalP"/>
    </source>
</evidence>
<evidence type="ECO:0000256" key="2">
    <source>
        <dbReference type="ARBA" id="ARBA00022729"/>
    </source>
</evidence>
<evidence type="ECO:0000313" key="11">
    <source>
        <dbReference type="Proteomes" id="UP000070409"/>
    </source>
</evidence>
<accession>A0A138A3R6</accession>
<feature type="compositionally biased region" description="Gly residues" evidence="6">
    <location>
        <begin position="54"/>
        <end position="75"/>
    </location>
</feature>
<evidence type="ECO:0000256" key="5">
    <source>
        <dbReference type="ARBA" id="ARBA00023288"/>
    </source>
</evidence>
<dbReference type="EMBL" id="LSRF01000057">
    <property type="protein sequence ID" value="KXP05071.1"/>
    <property type="molecule type" value="Genomic_DNA"/>
</dbReference>
<reference evidence="9" key="1">
    <citation type="submission" date="2016-02" db="EMBL/GenBank/DDBJ databases">
        <authorList>
            <person name="Teng J.L."/>
            <person name="Yang Y."/>
            <person name="Huang Y."/>
            <person name="Guo F."/>
            <person name="Wei W."/>
            <person name="Chen J.H."/>
            <person name="Wong S.Y."/>
            <person name="Lau S.K."/>
            <person name="Woo P.C."/>
        </authorList>
    </citation>
    <scope>NUCLEOTIDE SEQUENCE</scope>
    <source>
        <strain evidence="9">JCM 15929</strain>
    </source>
</reference>
<comment type="caution">
    <text evidence="9">The sequence shown here is derived from an EMBL/GenBank/DDBJ whole genome shotgun (WGS) entry which is preliminary data.</text>
</comment>
<feature type="chain" id="PRO_5039075622" description="LppP/LprE family lipoprotein" evidence="7">
    <location>
        <begin position="22"/>
        <end position="328"/>
    </location>
</feature>
<evidence type="ECO:0008006" key="12">
    <source>
        <dbReference type="Google" id="ProtNLM"/>
    </source>
</evidence>
<dbReference type="AlphaFoldDB" id="A0A138A3R6"/>
<dbReference type="EMBL" id="LSRE01000012">
    <property type="protein sequence ID" value="KXO98750.1"/>
    <property type="molecule type" value="Genomic_DNA"/>
</dbReference>
<evidence type="ECO:0000256" key="6">
    <source>
        <dbReference type="SAM" id="MobiDB-lite"/>
    </source>
</evidence>
<feature type="signal peptide" evidence="7">
    <location>
        <begin position="1"/>
        <end position="21"/>
    </location>
</feature>
<evidence type="ECO:0000313" key="10">
    <source>
        <dbReference type="Proteomes" id="UP000070258"/>
    </source>
</evidence>
<organism evidence="9 10">
    <name type="scientific">Tsukamurella pseudospumae</name>
    <dbReference type="NCBI Taxonomy" id="239498"/>
    <lineage>
        <taxon>Bacteria</taxon>
        <taxon>Bacillati</taxon>
        <taxon>Actinomycetota</taxon>
        <taxon>Actinomycetes</taxon>
        <taxon>Mycobacteriales</taxon>
        <taxon>Tsukamurellaceae</taxon>
        <taxon>Tsukamurella</taxon>
    </lineage>
</organism>
<reference evidence="10" key="3">
    <citation type="submission" date="2016-02" db="EMBL/GenBank/DDBJ databases">
        <authorList>
            <person name="Wen L."/>
            <person name="He K."/>
            <person name="Yang H."/>
        </authorList>
    </citation>
    <scope>NUCLEOTIDE SEQUENCE [LARGE SCALE GENOMIC DNA]</scope>
    <source>
        <strain evidence="10">JCM 15929</strain>
    </source>
</reference>
<dbReference type="Proteomes" id="UP000070258">
    <property type="component" value="Unassembled WGS sequence"/>
</dbReference>
<evidence type="ECO:0000313" key="8">
    <source>
        <dbReference type="EMBL" id="KXO98750.1"/>
    </source>
</evidence>
<gene>
    <name evidence="9" type="ORF">AXK60_13000</name>
    <name evidence="8" type="ORF">AXK61_04050</name>
</gene>
<name>A0A138A3R6_9ACTN</name>
<keyword evidence="5" id="KW-0449">Lipoprotein</keyword>
<keyword evidence="4" id="KW-0564">Palmitate</keyword>
<dbReference type="PROSITE" id="PS51257">
    <property type="entry name" value="PROKAR_LIPOPROTEIN"/>
    <property type="match status" value="1"/>
</dbReference>
<dbReference type="InterPro" id="IPR025971">
    <property type="entry name" value="LppP/LprE"/>
</dbReference>
<feature type="region of interest" description="Disordered" evidence="6">
    <location>
        <begin position="25"/>
        <end position="75"/>
    </location>
</feature>
<dbReference type="Proteomes" id="UP000070409">
    <property type="component" value="Unassembled WGS sequence"/>
</dbReference>
<sequence length="328" mass="32415">MDMIRSAGIVAVVVAATVLTACGGGQPAKSGEAPSPLTDSASAGQGGTVVAPGTGSGGADPAGGGSGGGGAGGGSAAPVTAGGGACVDLSSPAVAKAVAGLPRFRGIGYRATRGTDAKLGSCPSLLWVHADLEGGTGSSPEWDLFFDRKGYLGTATDRYTSFTGFFGSTDTSVALQYRWLNPGDATAGPSGGPVIVTYTLSGRTVTPDKAVPSQVFDGGATTTTASTSAAPTVAPAPVSHCSEATPETLRTNAEMNWGAQIVKPFTVDAIVCADEWATARIPAREAYPQNARLLFHYTGGGWSGVAFGSGFSCTDKGVPAATAARLAC</sequence>
<keyword evidence="1" id="KW-1003">Cell membrane</keyword>
<evidence type="ECO:0000256" key="1">
    <source>
        <dbReference type="ARBA" id="ARBA00022475"/>
    </source>
</evidence>
<evidence type="ECO:0000313" key="9">
    <source>
        <dbReference type="EMBL" id="KXP05071.1"/>
    </source>
</evidence>